<protein>
    <submittedName>
        <fullName evidence="2">YbaK/EbsC family protein</fullName>
    </submittedName>
</protein>
<dbReference type="EMBL" id="SAXT01000001">
    <property type="protein sequence ID" value="TXJ13204.1"/>
    <property type="molecule type" value="Genomic_DNA"/>
</dbReference>
<dbReference type="EMBL" id="SAXU01000001">
    <property type="protein sequence ID" value="TXJ21607.1"/>
    <property type="molecule type" value="Genomic_DNA"/>
</dbReference>
<feature type="domain" description="YbaK/aminoacyl-tRNA synthetase-associated" evidence="1">
    <location>
        <begin position="27"/>
        <end position="141"/>
    </location>
</feature>
<organism evidence="2 5">
    <name type="scientific">Brachyspira aalborgi</name>
    <dbReference type="NCBI Taxonomy" id="29522"/>
    <lineage>
        <taxon>Bacteria</taxon>
        <taxon>Pseudomonadati</taxon>
        <taxon>Spirochaetota</taxon>
        <taxon>Spirochaetia</taxon>
        <taxon>Brachyspirales</taxon>
        <taxon>Brachyspiraceae</taxon>
        <taxon>Brachyspira</taxon>
    </lineage>
</organism>
<evidence type="ECO:0000313" key="2">
    <source>
        <dbReference type="EMBL" id="TXJ13204.1"/>
    </source>
</evidence>
<dbReference type="InterPro" id="IPR036754">
    <property type="entry name" value="YbaK/aa-tRNA-synt-asso_dom_sf"/>
</dbReference>
<dbReference type="RefSeq" id="WP_147739516.1">
    <property type="nucleotide sequence ID" value="NZ_SAXT01000001.1"/>
</dbReference>
<dbReference type="Gene3D" id="3.90.960.10">
    <property type="entry name" value="YbaK/aminoacyl-tRNA synthetase-associated domain"/>
    <property type="match status" value="1"/>
</dbReference>
<evidence type="ECO:0000259" key="1">
    <source>
        <dbReference type="Pfam" id="PF04073"/>
    </source>
</evidence>
<dbReference type="GO" id="GO:0002161">
    <property type="term" value="F:aminoacyl-tRNA deacylase activity"/>
    <property type="evidence" value="ECO:0007669"/>
    <property type="project" value="InterPro"/>
</dbReference>
<dbReference type="SUPFAM" id="SSF55826">
    <property type="entry name" value="YbaK/ProRS associated domain"/>
    <property type="match status" value="1"/>
</dbReference>
<gene>
    <name evidence="3" type="ORF">EPJ79_10960</name>
    <name evidence="2" type="ORF">EPJ80_00200</name>
</gene>
<dbReference type="Pfam" id="PF04073">
    <property type="entry name" value="tRNA_edit"/>
    <property type="match status" value="1"/>
</dbReference>
<comment type="caution">
    <text evidence="2">The sequence shown here is derived from an EMBL/GenBank/DDBJ whole genome shotgun (WGS) entry which is preliminary data.</text>
</comment>
<dbReference type="PANTHER" id="PTHR30411:SF1">
    <property type="entry name" value="CYTOPLASMIC PROTEIN"/>
    <property type="match status" value="1"/>
</dbReference>
<dbReference type="CDD" id="cd04333">
    <property type="entry name" value="ProX_deacylase"/>
    <property type="match status" value="1"/>
</dbReference>
<reference evidence="2" key="2">
    <citation type="submission" date="2019-01" db="EMBL/GenBank/DDBJ databases">
        <authorList>
            <person name="Thorell K."/>
        </authorList>
    </citation>
    <scope>NUCLEOTIDE SEQUENCE</scope>
    <source>
        <strain evidence="3">513A</strain>
        <strain evidence="2">W1</strain>
    </source>
</reference>
<dbReference type="Proteomes" id="UP000325116">
    <property type="component" value="Unassembled WGS sequence"/>
</dbReference>
<proteinExistence type="predicted"/>
<reference evidence="4 5" key="1">
    <citation type="journal article" date="1992" name="Lakartidningen">
        <title>[Penicillin V and not amoxicillin is the first choice preparation in acute otitis].</title>
        <authorList>
            <person name="Kamme C."/>
            <person name="Lundgren K."/>
            <person name="Prellner K."/>
        </authorList>
    </citation>
    <scope>NUCLEOTIDE SEQUENCE [LARGE SCALE GENOMIC DNA]</scope>
    <source>
        <strain evidence="3 4">513A</strain>
        <strain evidence="2 5">W1</strain>
    </source>
</reference>
<name>A0A5C8CIA3_9SPIR</name>
<evidence type="ECO:0000313" key="3">
    <source>
        <dbReference type="EMBL" id="TXJ21607.1"/>
    </source>
</evidence>
<dbReference type="Proteomes" id="UP000324638">
    <property type="component" value="Unassembled WGS sequence"/>
</dbReference>
<dbReference type="PANTHER" id="PTHR30411">
    <property type="entry name" value="CYTOPLASMIC PROTEIN"/>
    <property type="match status" value="1"/>
</dbReference>
<accession>A0A5C8CIA3</accession>
<dbReference type="AlphaFoldDB" id="A0A5C8CIA3"/>
<evidence type="ECO:0000313" key="5">
    <source>
        <dbReference type="Proteomes" id="UP000325116"/>
    </source>
</evidence>
<evidence type="ECO:0000313" key="4">
    <source>
        <dbReference type="Proteomes" id="UP000324638"/>
    </source>
</evidence>
<sequence length="157" mass="17526">MSLTRAKEYLKKFELDDKVMEFPVSSATVEEAAKALNSEEKEIAKTLSFLIDDKPILIVVAGDCKIDNSKYKAEFSTKAKMIPFEKVEELIGHAVGGVCPFGVNDNVDIYLDESLKRLKIVYPACGSSNSAIKLAVDELEKIVNNKKWINVCKYTEN</sequence>
<dbReference type="InterPro" id="IPR007214">
    <property type="entry name" value="YbaK/aa-tRNA-synth-assoc-dom"/>
</dbReference>